<dbReference type="RefSeq" id="WP_184892674.1">
    <property type="nucleotide sequence ID" value="NZ_JACHMX010000001.1"/>
</dbReference>
<evidence type="ECO:0000313" key="2">
    <source>
        <dbReference type="Proteomes" id="UP000580861"/>
    </source>
</evidence>
<protein>
    <submittedName>
        <fullName evidence="1">Uncharacterized protein</fullName>
    </submittedName>
</protein>
<accession>A0A841AQQ7</accession>
<sequence length="409" mass="43952">MRAGQGFSVDPAAVRGLGDLVVRAGAGADDFRECFDRVLGGGGGFDTERGEGFLANAWPKLDEWQRMAMSQSRYAADLASGVGHELRCVAHWYGVVDRTAAELLDRLNPEPDAVRVPVDEVRDPAGAASFRDAVPVGYNGPDQAQIDNPAWWPVQAEKKAEELLGLGGSLGDVAELIKTLSGADKDFITMIADALVGDWSLLQRQAVLYADAGAGFENIALNINQGRFGIQEPWTGEAADQAKNWLAAYHDSVVGLARYFSGASQVIQALARVAYHLMQGIRHFVSSAIDIALLILTKGKSLAVRRGLRLADVISEVLAEIGRGGDLVKFVKDGEILGLIHLVLSFSETISALQTEISLLLGLAHEFARGVAIDDLLEATRAMGEAPQWPGGYEHRDAKCPAKDKRVLL</sequence>
<proteinExistence type="predicted"/>
<reference evidence="1 2" key="1">
    <citation type="submission" date="2020-08" db="EMBL/GenBank/DDBJ databases">
        <title>Sequencing the genomes of 1000 actinobacteria strains.</title>
        <authorList>
            <person name="Klenk H.-P."/>
        </authorList>
    </citation>
    <scope>NUCLEOTIDE SEQUENCE [LARGE SCALE GENOMIC DNA]</scope>
    <source>
        <strain evidence="1 2">DSM 45272</strain>
    </source>
</reference>
<evidence type="ECO:0000313" key="1">
    <source>
        <dbReference type="EMBL" id="MBB5851139.1"/>
    </source>
</evidence>
<dbReference type="EMBL" id="JACHMX010000001">
    <property type="protein sequence ID" value="MBB5851139.1"/>
    <property type="molecule type" value="Genomic_DNA"/>
</dbReference>
<name>A0A841AQQ7_9PSEU</name>
<gene>
    <name evidence="1" type="ORF">HDA45_001226</name>
</gene>
<comment type="caution">
    <text evidence="1">The sequence shown here is derived from an EMBL/GenBank/DDBJ whole genome shotgun (WGS) entry which is preliminary data.</text>
</comment>
<dbReference type="AlphaFoldDB" id="A0A841AQQ7"/>
<organism evidence="1 2">
    <name type="scientific">Amycolatopsis umgeniensis</name>
    <dbReference type="NCBI Taxonomy" id="336628"/>
    <lineage>
        <taxon>Bacteria</taxon>
        <taxon>Bacillati</taxon>
        <taxon>Actinomycetota</taxon>
        <taxon>Actinomycetes</taxon>
        <taxon>Pseudonocardiales</taxon>
        <taxon>Pseudonocardiaceae</taxon>
        <taxon>Amycolatopsis</taxon>
    </lineage>
</organism>
<keyword evidence="2" id="KW-1185">Reference proteome</keyword>
<dbReference type="Proteomes" id="UP000580861">
    <property type="component" value="Unassembled WGS sequence"/>
</dbReference>